<feature type="region of interest" description="Disordered" evidence="1">
    <location>
        <begin position="91"/>
        <end position="111"/>
    </location>
</feature>
<evidence type="ECO:0000256" key="1">
    <source>
        <dbReference type="SAM" id="MobiDB-lite"/>
    </source>
</evidence>
<dbReference type="Proteomes" id="UP000321181">
    <property type="component" value="Unassembled WGS sequence"/>
</dbReference>
<feature type="compositionally biased region" description="Low complexity" evidence="1">
    <location>
        <begin position="20"/>
        <end position="35"/>
    </location>
</feature>
<dbReference type="AlphaFoldDB" id="A0A512DGV1"/>
<organism evidence="2 3">
    <name type="scientific">Cellulomonas aerilata</name>
    <dbReference type="NCBI Taxonomy" id="515326"/>
    <lineage>
        <taxon>Bacteria</taxon>
        <taxon>Bacillati</taxon>
        <taxon>Actinomycetota</taxon>
        <taxon>Actinomycetes</taxon>
        <taxon>Micrococcales</taxon>
        <taxon>Cellulomonadaceae</taxon>
        <taxon>Cellulomonas</taxon>
    </lineage>
</organism>
<sequence length="111" mass="11774">MLSRSRKRQVPAESVPSQPSDSSGGDVTGTGASVDLGLSGDTRRAQRPHRRRTHLPQVGALVQDAGQRVARAVRDDADARGTRVQVDVRVGAHGQTSVSAGPGRRITRRST</sequence>
<feature type="compositionally biased region" description="Basic residues" evidence="1">
    <location>
        <begin position="45"/>
        <end position="54"/>
    </location>
</feature>
<evidence type="ECO:0000313" key="3">
    <source>
        <dbReference type="Proteomes" id="UP000321181"/>
    </source>
</evidence>
<evidence type="ECO:0000313" key="2">
    <source>
        <dbReference type="EMBL" id="GEO35708.1"/>
    </source>
</evidence>
<gene>
    <name evidence="2" type="ORF">CAE01nite_34330</name>
</gene>
<dbReference type="EMBL" id="BJYY01000022">
    <property type="protein sequence ID" value="GEO35708.1"/>
    <property type="molecule type" value="Genomic_DNA"/>
</dbReference>
<accession>A0A512DGV1</accession>
<name>A0A512DGV1_9CELL</name>
<feature type="region of interest" description="Disordered" evidence="1">
    <location>
        <begin position="1"/>
        <end position="58"/>
    </location>
</feature>
<protein>
    <submittedName>
        <fullName evidence="2">Uncharacterized protein</fullName>
    </submittedName>
</protein>
<comment type="caution">
    <text evidence="2">The sequence shown here is derived from an EMBL/GenBank/DDBJ whole genome shotgun (WGS) entry which is preliminary data.</text>
</comment>
<keyword evidence="3" id="KW-1185">Reference proteome</keyword>
<reference evidence="2 3" key="1">
    <citation type="submission" date="2019-07" db="EMBL/GenBank/DDBJ databases">
        <title>Whole genome shotgun sequence of Cellulomonas aerilata NBRC 106308.</title>
        <authorList>
            <person name="Hosoyama A."/>
            <person name="Uohara A."/>
            <person name="Ohji S."/>
            <person name="Ichikawa N."/>
        </authorList>
    </citation>
    <scope>NUCLEOTIDE SEQUENCE [LARGE SCALE GENOMIC DNA]</scope>
    <source>
        <strain evidence="2 3">NBRC 106308</strain>
    </source>
</reference>
<proteinExistence type="predicted"/>